<dbReference type="Proteomes" id="UP000184346">
    <property type="component" value="Unassembled WGS sequence"/>
</dbReference>
<dbReference type="RefSeq" id="WP_084671639.1">
    <property type="nucleotide sequence ID" value="NZ_FQUJ01000014.1"/>
</dbReference>
<feature type="transmembrane region" description="Helical" evidence="1">
    <location>
        <begin position="232"/>
        <end position="252"/>
    </location>
</feature>
<proteinExistence type="predicted"/>
<accession>A0A1M5CH55</accession>
<evidence type="ECO:0000313" key="2">
    <source>
        <dbReference type="EMBL" id="SHF53722.1"/>
    </source>
</evidence>
<name>A0A1M5CH55_9GAMM</name>
<evidence type="ECO:0000313" key="3">
    <source>
        <dbReference type="Proteomes" id="UP000184346"/>
    </source>
</evidence>
<keyword evidence="1" id="KW-0812">Transmembrane</keyword>
<feature type="transmembrane region" description="Helical" evidence="1">
    <location>
        <begin position="174"/>
        <end position="193"/>
    </location>
</feature>
<dbReference type="STRING" id="1121942.SAMN02745148_02902"/>
<sequence>MIIALVIKMLLTAVVVIAVTLTVAHVGPRLGGIVAGTPIVLGPAFFFLGREQEAAFIAEAAVSTLHALAATLLFTIAYVLAAGRFAALASLSMALLAWMAGAAVFARLPGGYGIALVTYAAVFALALGLKYWLRLPQARVRAPSRWSDLLLRGVIAGALVGVATTAATQAGPDVSGMLIGFPVGFLVIAFTLHQRFGAPVARATVTTAQSGMLSLVAFAATEAITARALGGIIAFYLALAASLGVSALLLLATRQGHER</sequence>
<keyword evidence="1" id="KW-1133">Transmembrane helix</keyword>
<feature type="transmembrane region" description="Helical" evidence="1">
    <location>
        <begin position="200"/>
        <end position="220"/>
    </location>
</feature>
<gene>
    <name evidence="2" type="ORF">SAMN02745148_02902</name>
</gene>
<dbReference type="EMBL" id="FQUJ01000014">
    <property type="protein sequence ID" value="SHF53722.1"/>
    <property type="molecule type" value="Genomic_DNA"/>
</dbReference>
<evidence type="ECO:0000256" key="1">
    <source>
        <dbReference type="SAM" id="Phobius"/>
    </source>
</evidence>
<protein>
    <submittedName>
        <fullName evidence="2">Uncharacterized protein</fullName>
    </submittedName>
</protein>
<reference evidence="2 3" key="1">
    <citation type="submission" date="2016-11" db="EMBL/GenBank/DDBJ databases">
        <authorList>
            <person name="Jaros S."/>
            <person name="Januszkiewicz K."/>
            <person name="Wedrychowicz H."/>
        </authorList>
    </citation>
    <scope>NUCLEOTIDE SEQUENCE [LARGE SCALE GENOMIC DNA]</scope>
    <source>
        <strain evidence="2 3">DSM 19980</strain>
    </source>
</reference>
<dbReference type="AlphaFoldDB" id="A0A1M5CH55"/>
<feature type="transmembrane region" description="Helical" evidence="1">
    <location>
        <begin position="149"/>
        <end position="168"/>
    </location>
</feature>
<feature type="transmembrane region" description="Helical" evidence="1">
    <location>
        <begin position="6"/>
        <end position="23"/>
    </location>
</feature>
<keyword evidence="1" id="KW-0472">Membrane</keyword>
<organism evidence="2 3">
    <name type="scientific">Modicisalibacter ilicicola DSM 19980</name>
    <dbReference type="NCBI Taxonomy" id="1121942"/>
    <lineage>
        <taxon>Bacteria</taxon>
        <taxon>Pseudomonadati</taxon>
        <taxon>Pseudomonadota</taxon>
        <taxon>Gammaproteobacteria</taxon>
        <taxon>Oceanospirillales</taxon>
        <taxon>Halomonadaceae</taxon>
        <taxon>Modicisalibacter</taxon>
    </lineage>
</organism>
<dbReference type="OrthoDB" id="7848519at2"/>
<feature type="transmembrane region" description="Helical" evidence="1">
    <location>
        <begin position="30"/>
        <end position="48"/>
    </location>
</feature>
<feature type="transmembrane region" description="Helical" evidence="1">
    <location>
        <begin position="112"/>
        <end position="129"/>
    </location>
</feature>
<feature type="transmembrane region" description="Helical" evidence="1">
    <location>
        <begin position="54"/>
        <end position="78"/>
    </location>
</feature>
<keyword evidence="3" id="KW-1185">Reference proteome</keyword>